<dbReference type="STRING" id="1834516.BL253_03105"/>
<evidence type="ECO:0000256" key="5">
    <source>
        <dbReference type="ARBA" id="ARBA00022884"/>
    </source>
</evidence>
<dbReference type="InterPro" id="IPR037214">
    <property type="entry name" value="TROVE_dom_sf"/>
</dbReference>
<keyword evidence="9" id="KW-1185">Reference proteome</keyword>
<comment type="similarity">
    <text evidence="2">Belongs to the Ro 60 kDa family.</text>
</comment>
<comment type="caution">
    <text evidence="8">The sequence shown here is derived from an EMBL/GenBank/DDBJ whole genome shotgun (WGS) entry which is preliminary data.</text>
</comment>
<dbReference type="Proteomes" id="UP000188929">
    <property type="component" value="Unassembled WGS sequence"/>
</dbReference>
<dbReference type="OrthoDB" id="208855at2"/>
<proteinExistence type="inferred from homology"/>
<dbReference type="GO" id="GO:1990904">
    <property type="term" value="C:ribonucleoprotein complex"/>
    <property type="evidence" value="ECO:0007669"/>
    <property type="project" value="UniProtKB-KW"/>
</dbReference>
<dbReference type="InterPro" id="IPR036465">
    <property type="entry name" value="vWFA_dom_sf"/>
</dbReference>
<organism evidence="8 9">
    <name type="scientific">Pseudofrankia asymbiotica</name>
    <dbReference type="NCBI Taxonomy" id="1834516"/>
    <lineage>
        <taxon>Bacteria</taxon>
        <taxon>Bacillati</taxon>
        <taxon>Actinomycetota</taxon>
        <taxon>Actinomycetes</taxon>
        <taxon>Frankiales</taxon>
        <taxon>Frankiaceae</taxon>
        <taxon>Pseudofrankia</taxon>
    </lineage>
</organism>
<protein>
    <submittedName>
        <fullName evidence="8">RNA-binding protein</fullName>
    </submittedName>
</protein>
<dbReference type="InterPro" id="IPR008858">
    <property type="entry name" value="TROVE_dom"/>
</dbReference>
<dbReference type="Pfam" id="PF05731">
    <property type="entry name" value="TROVE"/>
    <property type="match status" value="1"/>
</dbReference>
<sequence length="533" mass="57012">MGKLAKAAALFGATGPVRTTGERTAAAEGGAGWSRDVKSELFTLAITNLVSEDTFYEAGRERDSRFVSLLWEAAAQDAAWVARLIPWLRDGANLRTASVVAAAEYARALTALPDAARASAPTVRSVIAGALRRADEPGEFVAYWLAGRRPARNSLPGGVQRGVADAAARLFTERAALKYDGLRQAVRLGDVVELARPTPSAPWQNDLFRYLLDRRHHDDAVATGNLPVLRARAALEEIPAADRAGVLRSWGAAAPDQLARAGMTWEALAGWLGGPMDATAWSAMLPSMGLMAQVRNLRNFDGAGVSDELAGQVAARLADAEQVRASRMFPLRFLAAYKAAPSARWAWPLEQAVTHSLANVPALAGRTLVLVDQSGSMASPLSARSALTRAEAAALFGFAVGLRAEQADVYVYGAQGTWNDPRSKHQRVRLPKGGSLLPLVDRHGRADLGGTLTWTTLRATYAGHTRVVIVTDEQAHDNPDNLPDVPIITFNVAGYRAAHVAAAPNRVTVGGLTDAGFTMLRHLDAHHRGTWPF</sequence>
<evidence type="ECO:0000256" key="3">
    <source>
        <dbReference type="ARBA" id="ARBA00022490"/>
    </source>
</evidence>
<accession>A0A1V2II00</accession>
<reference evidence="9" key="1">
    <citation type="submission" date="2016-10" db="EMBL/GenBank/DDBJ databases">
        <title>Frankia sp. NRRL B-16386 Genome sequencing.</title>
        <authorList>
            <person name="Ghodhbane-Gtari F."/>
            <person name="Swanson E."/>
            <person name="Gueddou A."/>
            <person name="Hezbri K."/>
            <person name="Ktari K."/>
            <person name="Nouioui I."/>
            <person name="Morris K."/>
            <person name="Simpson S."/>
            <person name="Abebe-Akele F."/>
            <person name="Thomas K."/>
            <person name="Gtari M."/>
            <person name="Tisa L.S."/>
        </authorList>
    </citation>
    <scope>NUCLEOTIDE SEQUENCE [LARGE SCALE GENOMIC DNA]</scope>
    <source>
        <strain evidence="9">NRRL B-16386</strain>
    </source>
</reference>
<evidence type="ECO:0000259" key="7">
    <source>
        <dbReference type="PROSITE" id="PS50988"/>
    </source>
</evidence>
<dbReference type="AlphaFoldDB" id="A0A1V2II00"/>
<gene>
    <name evidence="8" type="ORF">BL253_03105</name>
</gene>
<dbReference type="RefSeq" id="WP_076813424.1">
    <property type="nucleotide sequence ID" value="NZ_MOMC01000008.1"/>
</dbReference>
<dbReference type="GO" id="GO:0005737">
    <property type="term" value="C:cytoplasm"/>
    <property type="evidence" value="ECO:0007669"/>
    <property type="project" value="UniProtKB-SubCell"/>
</dbReference>
<evidence type="ECO:0000313" key="8">
    <source>
        <dbReference type="EMBL" id="ONH32757.1"/>
    </source>
</evidence>
<feature type="domain" description="TROVE" evidence="7">
    <location>
        <begin position="24"/>
        <end position="365"/>
    </location>
</feature>
<dbReference type="GO" id="GO:0046872">
    <property type="term" value="F:metal ion binding"/>
    <property type="evidence" value="ECO:0007669"/>
    <property type="project" value="UniProtKB-KW"/>
</dbReference>
<dbReference type="PANTHER" id="PTHR14202:SF0">
    <property type="entry name" value="RNA-BINDING PROTEIN RO60"/>
    <property type="match status" value="1"/>
</dbReference>
<evidence type="ECO:0000256" key="4">
    <source>
        <dbReference type="ARBA" id="ARBA00022723"/>
    </source>
</evidence>
<evidence type="ECO:0000256" key="6">
    <source>
        <dbReference type="ARBA" id="ARBA00023274"/>
    </source>
</evidence>
<keyword evidence="6" id="KW-0687">Ribonucleoprotein</keyword>
<dbReference type="SUPFAM" id="SSF53300">
    <property type="entry name" value="vWA-like"/>
    <property type="match status" value="1"/>
</dbReference>
<dbReference type="InterPro" id="IPR040322">
    <property type="entry name" value="TROVE2"/>
</dbReference>
<keyword evidence="5" id="KW-0694">RNA-binding</keyword>
<dbReference type="PANTHER" id="PTHR14202">
    <property type="entry name" value="60 KDA RIBONUCLEOPROTEIN SSA/RO"/>
    <property type="match status" value="1"/>
</dbReference>
<name>A0A1V2II00_9ACTN</name>
<dbReference type="PROSITE" id="PS50988">
    <property type="entry name" value="TROVE"/>
    <property type="match status" value="1"/>
</dbReference>
<keyword evidence="3" id="KW-0963">Cytoplasm</keyword>
<comment type="subcellular location">
    <subcellularLocation>
        <location evidence="1">Cytoplasm</location>
    </subcellularLocation>
</comment>
<dbReference type="EMBL" id="MOMC01000008">
    <property type="protein sequence ID" value="ONH32757.1"/>
    <property type="molecule type" value="Genomic_DNA"/>
</dbReference>
<dbReference type="GO" id="GO:0003723">
    <property type="term" value="F:RNA binding"/>
    <property type="evidence" value="ECO:0007669"/>
    <property type="project" value="UniProtKB-KW"/>
</dbReference>
<evidence type="ECO:0000313" key="9">
    <source>
        <dbReference type="Proteomes" id="UP000188929"/>
    </source>
</evidence>
<keyword evidence="4" id="KW-0479">Metal-binding</keyword>
<evidence type="ECO:0000256" key="2">
    <source>
        <dbReference type="ARBA" id="ARBA00007814"/>
    </source>
</evidence>
<dbReference type="SUPFAM" id="SSF140864">
    <property type="entry name" value="TROVE domain-like"/>
    <property type="match status" value="1"/>
</dbReference>
<dbReference type="Gene3D" id="3.40.50.410">
    <property type="entry name" value="von Willebrand factor, type A domain"/>
    <property type="match status" value="1"/>
</dbReference>
<evidence type="ECO:0000256" key="1">
    <source>
        <dbReference type="ARBA" id="ARBA00004496"/>
    </source>
</evidence>